<name>A0A246GL54_9FLAO</name>
<protein>
    <submittedName>
        <fullName evidence="1">Uncharacterized protein</fullName>
    </submittedName>
</protein>
<dbReference type="RefSeq" id="WP_088391838.1">
    <property type="nucleotide sequence ID" value="NZ_MTCZ01000038.1"/>
</dbReference>
<accession>A0A246GL54</accession>
<proteinExistence type="predicted"/>
<evidence type="ECO:0000313" key="1">
    <source>
        <dbReference type="EMBL" id="OWP84390.1"/>
    </source>
</evidence>
<reference evidence="1 2" key="1">
    <citation type="journal article" date="2017" name="Infect. Genet. Evol.">
        <title>Comparative genome analysis of fish pathogen Flavobacterium columnare reveals extensive sequence diversity within the species.</title>
        <authorList>
            <person name="Kayansamruaj P."/>
            <person name="Dong H.T."/>
            <person name="Hirono I."/>
            <person name="Kondo H."/>
            <person name="Senapin S."/>
            <person name="Rodkhum C."/>
        </authorList>
    </citation>
    <scope>NUCLEOTIDE SEQUENCE [LARGE SCALE GENOMIC DNA]</scope>
    <source>
        <strain evidence="1 2">1215</strain>
    </source>
</reference>
<sequence length="115" mass="13302">MDISQKILGKRVTRIYHNYIDKSLLIYFDEDLLVHFYECAIVFDLGIVGHKITYASHSGTLGISFELKKIGQDPDDYKCIIFSRDIKDYENKNEMVISYKNIKTESTKGCPKSEP</sequence>
<dbReference type="EMBL" id="MTCZ01000038">
    <property type="protein sequence ID" value="OWP84390.1"/>
    <property type="molecule type" value="Genomic_DNA"/>
</dbReference>
<evidence type="ECO:0000313" key="2">
    <source>
        <dbReference type="Proteomes" id="UP000197768"/>
    </source>
</evidence>
<comment type="caution">
    <text evidence="1">The sequence shown here is derived from an EMBL/GenBank/DDBJ whole genome shotgun (WGS) entry which is preliminary data.</text>
</comment>
<organism evidence="1 2">
    <name type="scientific">Flavobacterium davisii</name>
    <dbReference type="NCBI Taxonomy" id="2906077"/>
    <lineage>
        <taxon>Bacteria</taxon>
        <taxon>Pseudomonadati</taxon>
        <taxon>Bacteroidota</taxon>
        <taxon>Flavobacteriia</taxon>
        <taxon>Flavobacteriales</taxon>
        <taxon>Flavobacteriaceae</taxon>
        <taxon>Flavobacterium</taxon>
    </lineage>
</organism>
<dbReference type="Proteomes" id="UP000197768">
    <property type="component" value="Unassembled WGS sequence"/>
</dbReference>
<gene>
    <name evidence="1" type="ORF">BWK59_05535</name>
</gene>
<dbReference type="AlphaFoldDB" id="A0A246GL54"/>